<evidence type="ECO:0000256" key="3">
    <source>
        <dbReference type="ARBA" id="ARBA00034031"/>
    </source>
</evidence>
<dbReference type="GO" id="GO:0000213">
    <property type="term" value="F:tRNA-intron lyase activity"/>
    <property type="evidence" value="ECO:0007669"/>
    <property type="project" value="UniProtKB-EC"/>
</dbReference>
<dbReference type="InterPro" id="IPR011856">
    <property type="entry name" value="tRNA_endonuc-like_dom_sf"/>
</dbReference>
<dbReference type="HOGENOM" id="CLU_046429_0_0_1"/>
<dbReference type="AlphaFoldDB" id="W5JCR4"/>
<dbReference type="EnsemblMetazoa" id="ADAC007697-RA">
    <property type="protein sequence ID" value="ADAC007697-PA"/>
    <property type="gene ID" value="ADAC007697"/>
</dbReference>
<dbReference type="eggNOG" id="KOG4685">
    <property type="taxonomic scope" value="Eukaryota"/>
</dbReference>
<organism evidence="7">
    <name type="scientific">Anopheles darlingi</name>
    <name type="common">Mosquito</name>
    <dbReference type="NCBI Taxonomy" id="43151"/>
    <lineage>
        <taxon>Eukaryota</taxon>
        <taxon>Metazoa</taxon>
        <taxon>Ecdysozoa</taxon>
        <taxon>Arthropoda</taxon>
        <taxon>Hexapoda</taxon>
        <taxon>Insecta</taxon>
        <taxon>Pterygota</taxon>
        <taxon>Neoptera</taxon>
        <taxon>Endopterygota</taxon>
        <taxon>Diptera</taxon>
        <taxon>Nematocera</taxon>
        <taxon>Culicoidea</taxon>
        <taxon>Culicidae</taxon>
        <taxon>Anophelinae</taxon>
        <taxon>Anopheles</taxon>
    </lineage>
</organism>
<dbReference type="SUPFAM" id="SSF53032">
    <property type="entry name" value="tRNA-intron endonuclease catalytic domain-like"/>
    <property type="match status" value="1"/>
</dbReference>
<dbReference type="Pfam" id="PF01974">
    <property type="entry name" value="tRNA_int_endo"/>
    <property type="match status" value="1"/>
</dbReference>
<reference evidence="7" key="3">
    <citation type="journal article" date="2013" name="Nucleic Acids Res.">
        <title>The genome of Anopheles darlingi, the main neotropical malaria vector.</title>
        <authorList>
            <person name="Marinotti O."/>
            <person name="Cerqueira G.C."/>
            <person name="de Almeida L.G."/>
            <person name="Ferro M.I."/>
            <person name="Loreto E.L."/>
            <person name="Zaha A."/>
            <person name="Teixeira S.M."/>
            <person name="Wespiser A.R."/>
            <person name="Almeida E Silva A."/>
            <person name="Schlindwein A.D."/>
            <person name="Pacheco A.C."/>
            <person name="Silva A.L."/>
            <person name="Graveley B.R."/>
            <person name="Walenz B.P."/>
            <person name="Lima Bde A."/>
            <person name="Ribeiro C.A."/>
            <person name="Nunes-Silva C.G."/>
            <person name="de Carvalho C.R."/>
            <person name="Soares C.M."/>
            <person name="de Menezes C.B."/>
            <person name="Matiolli C."/>
            <person name="Caffrey D."/>
            <person name="Araujo D.A."/>
            <person name="de Oliveira D.M."/>
            <person name="Golenbock D."/>
            <person name="Grisard E.C."/>
            <person name="Fantinatti-Garboggini F."/>
            <person name="de Carvalho F.M."/>
            <person name="Barcellos F.G."/>
            <person name="Prosdocimi F."/>
            <person name="May G."/>
            <person name="Azevedo Junior G.M."/>
            <person name="Guimaraes G.M."/>
            <person name="Goldman G.H."/>
            <person name="Padilha I.Q."/>
            <person name="Batista Jda S."/>
            <person name="Ferro J.A."/>
            <person name="Ribeiro J.M."/>
            <person name="Fietto J.L."/>
            <person name="Dabbas K.M."/>
            <person name="Cerdeira L."/>
            <person name="Agnez-Lima L.F."/>
            <person name="Brocchi M."/>
            <person name="de Carvalho M.O."/>
            <person name="Teixeira Mde M."/>
            <person name="Diniz Maia Mde M."/>
            <person name="Goldman M.H."/>
            <person name="Cruz Schneider M.P."/>
            <person name="Felipe M.S."/>
            <person name="Hungria M."/>
            <person name="Nicolas M.F."/>
            <person name="Pereira M."/>
            <person name="Montes M.A."/>
            <person name="Cantao M.E."/>
            <person name="Vincentz M."/>
            <person name="Rafael M.S."/>
            <person name="Silverman N."/>
            <person name="Stoco P.H."/>
            <person name="Souza R.C."/>
            <person name="Vicentini R."/>
            <person name="Gazzinelli R.T."/>
            <person name="Neves Rde O."/>
            <person name="Silva R."/>
            <person name="Astolfi-Filho S."/>
            <person name="Maciel T.E."/>
            <person name="Urmenyi T.P."/>
            <person name="Tadei W.P."/>
            <person name="Camargo E.P."/>
            <person name="de Vasconcelos A.T."/>
        </authorList>
    </citation>
    <scope>NUCLEOTIDE SEQUENCE</scope>
</reference>
<proteinExistence type="inferred from homology"/>
<reference evidence="7" key="2">
    <citation type="submission" date="2010-05" db="EMBL/GenBank/DDBJ databases">
        <authorList>
            <person name="Almeida L.G."/>
            <person name="Nicolas M.F."/>
            <person name="Souza R.C."/>
            <person name="Vasconcelos A.T.R."/>
        </authorList>
    </citation>
    <scope>NUCLEOTIDE SEQUENCE</scope>
</reference>
<reference evidence="7 9" key="1">
    <citation type="journal article" date="2010" name="BMC Genomics">
        <title>Combination of measures distinguishes pre-miRNAs from other stem-loops in the genome of the newly sequenced Anopheles darlingi.</title>
        <authorList>
            <person name="Mendes N.D."/>
            <person name="Freitas A.T."/>
            <person name="Vasconcelos A.T."/>
            <person name="Sagot M.F."/>
        </authorList>
    </citation>
    <scope>NUCLEOTIDE SEQUENCE</scope>
</reference>
<evidence type="ECO:0000256" key="1">
    <source>
        <dbReference type="ARBA" id="ARBA00008078"/>
    </source>
</evidence>
<dbReference type="GO" id="GO:0005737">
    <property type="term" value="C:cytoplasm"/>
    <property type="evidence" value="ECO:0007669"/>
    <property type="project" value="TreeGrafter"/>
</dbReference>
<evidence type="ECO:0000313" key="9">
    <source>
        <dbReference type="Proteomes" id="UP000000673"/>
    </source>
</evidence>
<dbReference type="PANTHER" id="PTHR21227:SF0">
    <property type="entry name" value="TRNA-SPLICING ENDONUCLEASE SUBUNIT SEN2"/>
    <property type="match status" value="1"/>
</dbReference>
<evidence type="ECO:0000259" key="6">
    <source>
        <dbReference type="Pfam" id="PF02778"/>
    </source>
</evidence>
<evidence type="ECO:0000259" key="5">
    <source>
        <dbReference type="Pfam" id="PF01974"/>
    </source>
</evidence>
<dbReference type="FunCoup" id="W5JCR4">
    <property type="interactions" value="2"/>
</dbReference>
<evidence type="ECO:0000256" key="2">
    <source>
        <dbReference type="ARBA" id="ARBA00012573"/>
    </source>
</evidence>
<comment type="similarity">
    <text evidence="1">Belongs to the tRNA-intron endonuclease family.</text>
</comment>
<dbReference type="STRING" id="43151.W5JCR4"/>
<dbReference type="OMA" id="HTHDSAR"/>
<protein>
    <recommendedName>
        <fullName evidence="2">tRNA-intron lyase</fullName>
        <ecNumber evidence="2">4.6.1.16</ecNumber>
    </recommendedName>
</protein>
<comment type="catalytic activity">
    <reaction evidence="3">
        <text>pretRNA = a 3'-half-tRNA molecule with a 5'-OH end + a 5'-half-tRNA molecule with a 2',3'-cyclic phosphate end + an intron with a 2',3'-cyclic phosphate and a 5'-hydroxyl terminus.</text>
        <dbReference type="EC" id="4.6.1.16"/>
    </reaction>
</comment>
<dbReference type="EC" id="4.6.1.16" evidence="2"/>
<dbReference type="InterPro" id="IPR036167">
    <property type="entry name" value="tRNA_intron_Endo_cat-like_sf"/>
</dbReference>
<keyword evidence="9" id="KW-1185">Reference proteome</keyword>
<dbReference type="Gene3D" id="3.40.1350.10">
    <property type="match status" value="1"/>
</dbReference>
<feature type="domain" description="tRNA intron endonuclease N-terminal" evidence="6">
    <location>
        <begin position="42"/>
        <end position="143"/>
    </location>
</feature>
<name>W5JCR4_ANODA</name>
<dbReference type="PANTHER" id="PTHR21227">
    <property type="entry name" value="TRNA-SPLICING ENDONUCLEASE SUBUNIT SEN2"/>
    <property type="match status" value="1"/>
</dbReference>
<dbReference type="GO" id="GO:0000214">
    <property type="term" value="C:tRNA-intron endonuclease complex"/>
    <property type="evidence" value="ECO:0007669"/>
    <property type="project" value="TreeGrafter"/>
</dbReference>
<sequence>MAAKGTAFVSILRPKRKVCPELTHTFPLPVFGESKSEVGQIEGLFTGFSVEVVDPDSIRNLCLNGGFGQGLFSRSFPACITNSSETHRRRKRPVESTPSVTTDHASGSNEPLSLFLEEAFFLMHKLNILRVKTIAGTELSVSEAFAKFRSIKKDFVASYCAYLYLKSKNWVVKCGLKFGGDFVIYVRGPQFYHASYIVLIEELAGGKPLKTHTVDGLDFQGFNRIAETTAKDILFLEVHYPEGFRMEDDPHCLERLKDVRVGEKFTKHHNFIAARTQT</sequence>
<gene>
    <name evidence="7" type="ORF">AND_007697</name>
</gene>
<dbReference type="InterPro" id="IPR006676">
    <property type="entry name" value="tRNA_splic"/>
</dbReference>
<dbReference type="InterPro" id="IPR006678">
    <property type="entry name" value="tRNA_intron_Endonuc_N"/>
</dbReference>
<evidence type="ECO:0000313" key="7">
    <source>
        <dbReference type="EMBL" id="ETN60670.1"/>
    </source>
</evidence>
<feature type="region of interest" description="Disordered" evidence="4">
    <location>
        <begin position="83"/>
        <end position="108"/>
    </location>
</feature>
<dbReference type="Pfam" id="PF02778">
    <property type="entry name" value="tRNA_int_endo_N"/>
    <property type="match status" value="1"/>
</dbReference>
<dbReference type="EMBL" id="ADMH02001881">
    <property type="protein sequence ID" value="ETN60670.1"/>
    <property type="molecule type" value="Genomic_DNA"/>
</dbReference>
<dbReference type="VEuPathDB" id="VectorBase:ADAR2_002575"/>
<dbReference type="GO" id="GO:0003676">
    <property type="term" value="F:nucleic acid binding"/>
    <property type="evidence" value="ECO:0007669"/>
    <property type="project" value="InterPro"/>
</dbReference>
<feature type="compositionally biased region" description="Polar residues" evidence="4">
    <location>
        <begin position="96"/>
        <end position="108"/>
    </location>
</feature>
<dbReference type="GO" id="GO:0000379">
    <property type="term" value="P:tRNA-type intron splice site recognition and cleavage"/>
    <property type="evidence" value="ECO:0007669"/>
    <property type="project" value="TreeGrafter"/>
</dbReference>
<dbReference type="VEuPathDB" id="VectorBase:ADAC007697"/>
<evidence type="ECO:0000256" key="4">
    <source>
        <dbReference type="SAM" id="MobiDB-lite"/>
    </source>
</evidence>
<reference evidence="8" key="4">
    <citation type="submission" date="2015-06" db="UniProtKB">
        <authorList>
            <consortium name="EnsemblMetazoa"/>
        </authorList>
    </citation>
    <scope>IDENTIFICATION</scope>
</reference>
<dbReference type="CDD" id="cd22363">
    <property type="entry name" value="tRNA-intron_lyase_C"/>
    <property type="match status" value="1"/>
</dbReference>
<dbReference type="Proteomes" id="UP000000673">
    <property type="component" value="Unassembled WGS sequence"/>
</dbReference>
<feature type="domain" description="tRNA intron endonuclease catalytic" evidence="5">
    <location>
        <begin position="155"/>
        <end position="235"/>
    </location>
</feature>
<dbReference type="InterPro" id="IPR006677">
    <property type="entry name" value="tRNA_intron_Endonuc_cat-like"/>
</dbReference>
<accession>W5JCR4</accession>
<evidence type="ECO:0000313" key="8">
    <source>
        <dbReference type="EnsemblMetazoa" id="ADAC007697-PA"/>
    </source>
</evidence>